<feature type="transmembrane region" description="Helical" evidence="1">
    <location>
        <begin position="117"/>
        <end position="142"/>
    </location>
</feature>
<name>W8GS11_9MOLU</name>
<proteinExistence type="predicted"/>
<keyword evidence="3" id="KW-1185">Reference proteome</keyword>
<evidence type="ECO:0000313" key="3">
    <source>
        <dbReference type="Proteomes" id="UP000019450"/>
    </source>
</evidence>
<dbReference type="KEGG" id="hcr:X271_00116"/>
<dbReference type="OrthoDB" id="9808813at2"/>
<keyword evidence="1" id="KW-0812">Transmembrane</keyword>
<protein>
    <recommendedName>
        <fullName evidence="4">Transmembrane protein</fullName>
    </recommendedName>
</protein>
<evidence type="ECO:0000256" key="1">
    <source>
        <dbReference type="SAM" id="Phobius"/>
    </source>
</evidence>
<dbReference type="AlphaFoldDB" id="W8GS11"/>
<feature type="transmembrane region" description="Helical" evidence="1">
    <location>
        <begin position="12"/>
        <end position="35"/>
    </location>
</feature>
<feature type="transmembrane region" description="Helical" evidence="1">
    <location>
        <begin position="47"/>
        <end position="67"/>
    </location>
</feature>
<keyword evidence="1" id="KW-1133">Transmembrane helix</keyword>
<dbReference type="RefSeq" id="WP_025208526.1">
    <property type="nucleotide sequence ID" value="NZ_CP006932.1"/>
</dbReference>
<sequence length="304" mass="36914">MNLKFKNIIYPLSIFLLTFFFYFFFILFVSLPFSSLTILDLNIAQSWIFWLSFFILYSFLIFTILYFDSKKNESKDYSIYFKLVFVFIFINAFLALLPMLIFISLTNYEKGVFNNTIWISFIIFIYFLIIWFSLVFYFNLIISIGLKEDKILQIINHNIWFFIFHNLSFNKKDKYLYEIKFKKANIVFGCYFIDEIKKINKIQFSDQVKFLKKEQSDEKIYDLFNDISDQKIENQKEEIRSIESDQIAKISIDYLKENQSNYFIYLNNNFENLITQGKVPEKVIIINEKNFLNQFRRLLKKVKK</sequence>
<keyword evidence="1" id="KW-0472">Membrane</keyword>
<evidence type="ECO:0000313" key="2">
    <source>
        <dbReference type="EMBL" id="AHK22225.1"/>
    </source>
</evidence>
<dbReference type="HOGENOM" id="CLU_914276_0_0_14"/>
<dbReference type="STRING" id="1427984.X271_00116"/>
<dbReference type="EMBL" id="CP006932">
    <property type="protein sequence ID" value="AHK22225.1"/>
    <property type="molecule type" value="Genomic_DNA"/>
</dbReference>
<reference evidence="2 3" key="1">
    <citation type="journal article" date="2014" name="Genome Biol. Evol.">
        <title>Phylogenomics of "Candidatus Hepatoplasma crinochetorum," a Lineage of Mollicutes Associated with Noninsect Arthropods.</title>
        <authorList>
            <person name="Leclercq S."/>
            <person name="Dittmer J."/>
            <person name="Bouchon D."/>
            <person name="Cordaux R."/>
        </authorList>
    </citation>
    <scope>NUCLEOTIDE SEQUENCE [LARGE SCALE GENOMIC DNA]</scope>
    <source>
        <strain evidence="2 3">Av</strain>
    </source>
</reference>
<evidence type="ECO:0008006" key="4">
    <source>
        <dbReference type="Google" id="ProtNLM"/>
    </source>
</evidence>
<accession>W8GS11</accession>
<feature type="transmembrane region" description="Helical" evidence="1">
    <location>
        <begin position="79"/>
        <end position="105"/>
    </location>
</feature>
<gene>
    <name evidence="2" type="ORF">X271_00116</name>
</gene>
<dbReference type="Proteomes" id="UP000019450">
    <property type="component" value="Chromosome"/>
</dbReference>
<organism evidence="2 3">
    <name type="scientific">Candidatus Hepatoplasma crinochetorum Av</name>
    <dbReference type="NCBI Taxonomy" id="1427984"/>
    <lineage>
        <taxon>Bacteria</taxon>
        <taxon>Bacillati</taxon>
        <taxon>Mycoplasmatota</taxon>
        <taxon>Mollicutes</taxon>
        <taxon>Candidatus Hepatoplasmataceae</taxon>
        <taxon>Candidatus Hepatoplasma</taxon>
    </lineage>
</organism>